<proteinExistence type="predicted"/>
<dbReference type="PANTHER" id="PTHR30576:SF10">
    <property type="entry name" value="SLL5057 PROTEIN"/>
    <property type="match status" value="1"/>
</dbReference>
<evidence type="ECO:0000313" key="4">
    <source>
        <dbReference type="EMBL" id="CBI03005.1"/>
    </source>
</evidence>
<keyword evidence="1" id="KW-0812">Transmembrane</keyword>
<name>E6PD77_9ZZZZ</name>
<evidence type="ECO:0000259" key="2">
    <source>
        <dbReference type="Pfam" id="PF02397"/>
    </source>
</evidence>
<feature type="transmembrane region" description="Helical" evidence="1">
    <location>
        <begin position="37"/>
        <end position="69"/>
    </location>
</feature>
<keyword evidence="1" id="KW-0472">Membrane</keyword>
<evidence type="ECO:0000313" key="3">
    <source>
        <dbReference type="EMBL" id="CBH74429.1"/>
    </source>
</evidence>
<dbReference type="EMBL" id="CABL01000001">
    <property type="protein sequence ID" value="CBH74429.1"/>
    <property type="molecule type" value="Genomic_DNA"/>
</dbReference>
<dbReference type="PANTHER" id="PTHR30576">
    <property type="entry name" value="COLANIC BIOSYNTHESIS UDP-GLUCOSE LIPID CARRIER TRANSFERASE"/>
    <property type="match status" value="1"/>
</dbReference>
<reference evidence="3" key="1">
    <citation type="submission" date="2009-10" db="EMBL/GenBank/DDBJ databases">
        <title>Diversity of trophic interactions inside an arsenic-rich microbial ecosystem.</title>
        <authorList>
            <person name="Bertin P.N."/>
            <person name="Heinrich-Salmeron A."/>
            <person name="Pelletier E."/>
            <person name="Goulhen-Chollet F."/>
            <person name="Arsene-Ploetze F."/>
            <person name="Gallien S."/>
            <person name="Calteau A."/>
            <person name="Vallenet D."/>
            <person name="Casiot C."/>
            <person name="Chane-Woon-Ming B."/>
            <person name="Giloteaux L."/>
            <person name="Barakat M."/>
            <person name="Bonnefoy V."/>
            <person name="Bruneel O."/>
            <person name="Chandler M."/>
            <person name="Cleiss J."/>
            <person name="Duran R."/>
            <person name="Elbaz-Poulichet F."/>
            <person name="Fonknechten N."/>
            <person name="Lauga B."/>
            <person name="Mornico D."/>
            <person name="Ortet P."/>
            <person name="Schaeffer C."/>
            <person name="Siguier P."/>
            <person name="Alexander Thil Smith A."/>
            <person name="Van Dorsselaer A."/>
            <person name="Weissenbach J."/>
            <person name="Medigue C."/>
            <person name="Le Paslier D."/>
        </authorList>
    </citation>
    <scope>NUCLEOTIDE SEQUENCE</scope>
</reference>
<feature type="domain" description="Bacterial sugar transferase" evidence="2">
    <location>
        <begin position="32"/>
        <end position="219"/>
    </location>
</feature>
<dbReference type="AlphaFoldDB" id="E6PD77"/>
<gene>
    <name evidence="3" type="ORF">CARN1_2316</name>
    <name evidence="4" type="ORF">CARN4_1347</name>
</gene>
<keyword evidence="3" id="KW-0808">Transferase</keyword>
<evidence type="ECO:0000256" key="1">
    <source>
        <dbReference type="SAM" id="Phobius"/>
    </source>
</evidence>
<protein>
    <submittedName>
        <fullName evidence="3">Galactosyl transferase cpsE</fullName>
        <ecNumber evidence="3">2.7.8.-</ecNumber>
    </submittedName>
</protein>
<dbReference type="Pfam" id="PF02397">
    <property type="entry name" value="Bac_transf"/>
    <property type="match status" value="1"/>
</dbReference>
<dbReference type="EC" id="2.7.8.-" evidence="3"/>
<dbReference type="GO" id="GO:0016780">
    <property type="term" value="F:phosphotransferase activity, for other substituted phosphate groups"/>
    <property type="evidence" value="ECO:0007669"/>
    <property type="project" value="TreeGrafter"/>
</dbReference>
<sequence length="225" mass="25452">MQEIRERIVAVQASSLPAVGERIVPHWWWSAKRAIDIVLGSLLVLLTFPIVALAALGVFVVTGGAPFYAQERVGHNGRRFRMWKLRTMVEGAHEMRDELLHLNEASGPVFKIRDDPRLHPLGAILRRTSIDELPNLLNVLRGEMALVGPRPPLPCEIVEYDARAMRRLSVPVGVTCLWQINGRSEVSFDEWMELDNRYIESWTPWGDLAIIVKTIPAVLRKEGAH</sequence>
<dbReference type="EMBL" id="CABO01000046">
    <property type="protein sequence ID" value="CBI03005.1"/>
    <property type="molecule type" value="Genomic_DNA"/>
</dbReference>
<keyword evidence="1" id="KW-1133">Transmembrane helix</keyword>
<accession>E6PD77</accession>
<comment type="caution">
    <text evidence="3">The sequence shown here is derived from an EMBL/GenBank/DDBJ whole genome shotgun (WGS) entry which is preliminary data.</text>
</comment>
<dbReference type="InterPro" id="IPR003362">
    <property type="entry name" value="Bact_transf"/>
</dbReference>
<organism evidence="3">
    <name type="scientific">mine drainage metagenome</name>
    <dbReference type="NCBI Taxonomy" id="410659"/>
    <lineage>
        <taxon>unclassified sequences</taxon>
        <taxon>metagenomes</taxon>
        <taxon>ecological metagenomes</taxon>
    </lineage>
</organism>